<proteinExistence type="predicted"/>
<sequence length="227" mass="24705">MHHPLDAVIFDMDGLMIDSEAVSRDAWRDSAAQLAIPVSDELIHAMTGLAVKRCARLLETRYAPEDARRLLERWRARYRERLDSEGIPLKPGIEAVLEWAHRFALPCAVASSTERALLDLKLGRTGLIRHFDATVAGDEVARTKPAPDLYLAAASRLGIAPERCVALEDSPIGMEAALAAGIRVIQVPDLLTASSELADRAVAVCATLNDALPVLQTLRDAAILPME</sequence>
<comment type="caution">
    <text evidence="1">The sequence shown here is derived from an EMBL/GenBank/DDBJ whole genome shotgun (WGS) entry which is preliminary data.</text>
</comment>
<dbReference type="SFLD" id="SFLDS00003">
    <property type="entry name" value="Haloacid_Dehalogenase"/>
    <property type="match status" value="1"/>
</dbReference>
<evidence type="ECO:0000313" key="2">
    <source>
        <dbReference type="Proteomes" id="UP000645257"/>
    </source>
</evidence>
<dbReference type="SFLD" id="SFLDG01129">
    <property type="entry name" value="C1.5:_HAD__Beta-PGM__Phosphata"/>
    <property type="match status" value="1"/>
</dbReference>
<dbReference type="InterPro" id="IPR036412">
    <property type="entry name" value="HAD-like_sf"/>
</dbReference>
<reference evidence="1" key="2">
    <citation type="submission" date="2020-09" db="EMBL/GenBank/DDBJ databases">
        <authorList>
            <person name="Sun Q."/>
            <person name="Kim S."/>
        </authorList>
    </citation>
    <scope>NUCLEOTIDE SEQUENCE</scope>
    <source>
        <strain evidence="1">KCTC 32182</strain>
    </source>
</reference>
<dbReference type="PANTHER" id="PTHR18901:SF38">
    <property type="entry name" value="PSEUDOURIDINE-5'-PHOSPHATASE"/>
    <property type="match status" value="1"/>
</dbReference>
<dbReference type="PRINTS" id="PR00413">
    <property type="entry name" value="HADHALOGNASE"/>
</dbReference>
<evidence type="ECO:0000313" key="1">
    <source>
        <dbReference type="EMBL" id="GGY19260.1"/>
    </source>
</evidence>
<dbReference type="Gene3D" id="3.40.50.1000">
    <property type="entry name" value="HAD superfamily/HAD-like"/>
    <property type="match status" value="1"/>
</dbReference>
<dbReference type="Proteomes" id="UP000645257">
    <property type="component" value="Unassembled WGS sequence"/>
</dbReference>
<dbReference type="InterPro" id="IPR023214">
    <property type="entry name" value="HAD_sf"/>
</dbReference>
<protein>
    <submittedName>
        <fullName evidence="1">Haloacid dehalogenase</fullName>
    </submittedName>
</protein>
<dbReference type="InterPro" id="IPR006439">
    <property type="entry name" value="HAD-SF_hydro_IA"/>
</dbReference>
<accession>A0A918P4H6</accession>
<dbReference type="EMBL" id="BMYX01000013">
    <property type="protein sequence ID" value="GGY19260.1"/>
    <property type="molecule type" value="Genomic_DNA"/>
</dbReference>
<dbReference type="CDD" id="cd07505">
    <property type="entry name" value="HAD_BPGM-like"/>
    <property type="match status" value="1"/>
</dbReference>
<dbReference type="InterPro" id="IPR023198">
    <property type="entry name" value="PGP-like_dom2"/>
</dbReference>
<dbReference type="SUPFAM" id="SSF56784">
    <property type="entry name" value="HAD-like"/>
    <property type="match status" value="1"/>
</dbReference>
<dbReference type="SFLD" id="SFLDG01135">
    <property type="entry name" value="C1.5.6:_HAD__Beta-PGM__Phospha"/>
    <property type="match status" value="1"/>
</dbReference>
<name>A0A918P4H6_9NEIS</name>
<dbReference type="PANTHER" id="PTHR18901">
    <property type="entry name" value="2-DEOXYGLUCOSE-6-PHOSPHATE PHOSPHATASE 2"/>
    <property type="match status" value="1"/>
</dbReference>
<gene>
    <name evidence="1" type="ORF">GCM10011289_23460</name>
</gene>
<dbReference type="Pfam" id="PF00702">
    <property type="entry name" value="Hydrolase"/>
    <property type="match status" value="1"/>
</dbReference>
<dbReference type="NCBIfam" id="TIGR01509">
    <property type="entry name" value="HAD-SF-IA-v3"/>
    <property type="match status" value="1"/>
</dbReference>
<dbReference type="RefSeq" id="WP_189534513.1">
    <property type="nucleotide sequence ID" value="NZ_BMYX01000013.1"/>
</dbReference>
<reference evidence="1" key="1">
    <citation type="journal article" date="2014" name="Int. J. Syst. Evol. Microbiol.">
        <title>Complete genome sequence of Corynebacterium casei LMG S-19264T (=DSM 44701T), isolated from a smear-ripened cheese.</title>
        <authorList>
            <consortium name="US DOE Joint Genome Institute (JGI-PGF)"/>
            <person name="Walter F."/>
            <person name="Albersmeier A."/>
            <person name="Kalinowski J."/>
            <person name="Ruckert C."/>
        </authorList>
    </citation>
    <scope>NUCLEOTIDE SEQUENCE</scope>
    <source>
        <strain evidence="1">KCTC 32182</strain>
    </source>
</reference>
<dbReference type="Gene3D" id="1.10.150.240">
    <property type="entry name" value="Putative phosphatase, domain 2"/>
    <property type="match status" value="1"/>
</dbReference>
<keyword evidence="2" id="KW-1185">Reference proteome</keyword>
<organism evidence="1 2">
    <name type="scientific">Paludibacterium paludis</name>
    <dbReference type="NCBI Taxonomy" id="1225769"/>
    <lineage>
        <taxon>Bacteria</taxon>
        <taxon>Pseudomonadati</taxon>
        <taxon>Pseudomonadota</taxon>
        <taxon>Betaproteobacteria</taxon>
        <taxon>Neisseriales</taxon>
        <taxon>Chromobacteriaceae</taxon>
        <taxon>Paludibacterium</taxon>
    </lineage>
</organism>
<dbReference type="AlphaFoldDB" id="A0A918P4H6"/>